<dbReference type="InterPro" id="IPR054593">
    <property type="entry name" value="Beta-mannosidase-like_N2"/>
</dbReference>
<dbReference type="InterPro" id="IPR041447">
    <property type="entry name" value="Mannosidase_ig"/>
</dbReference>
<feature type="domain" description="Beta-mannosidase Ig-fold" evidence="14">
    <location>
        <begin position="775"/>
        <end position="834"/>
    </location>
</feature>
<feature type="domain" description="Beta-mannosidase-like galactose-binding" evidence="16">
    <location>
        <begin position="35"/>
        <end position="199"/>
    </location>
</feature>
<keyword evidence="8" id="KW-0325">Glycoprotein</keyword>
<dbReference type="Pfam" id="PF17786">
    <property type="entry name" value="Mannosidase_ig"/>
    <property type="match status" value="1"/>
</dbReference>
<evidence type="ECO:0000256" key="9">
    <source>
        <dbReference type="ARBA" id="ARBA00023295"/>
    </source>
</evidence>
<comment type="caution">
    <text evidence="17">The sequence shown here is derived from an EMBL/GenBank/DDBJ whole genome shotgun (WGS) entry which is preliminary data.</text>
</comment>
<name>A0ABR7QC48_9FLAO</name>
<evidence type="ECO:0000313" key="18">
    <source>
        <dbReference type="Proteomes" id="UP000619238"/>
    </source>
</evidence>
<evidence type="ECO:0000256" key="11">
    <source>
        <dbReference type="ARBA" id="ARBA00041069"/>
    </source>
</evidence>
<dbReference type="RefSeq" id="WP_187563190.1">
    <property type="nucleotide sequence ID" value="NZ_JACGWS010000010.1"/>
</dbReference>
<dbReference type="EC" id="3.2.1.25" evidence="5"/>
<dbReference type="InterPro" id="IPR041625">
    <property type="entry name" value="Beta-mannosidase_Ig"/>
</dbReference>
<proteinExistence type="inferred from homology"/>
<keyword evidence="9" id="KW-0326">Glycosidase</keyword>
<dbReference type="PANTHER" id="PTHR43730">
    <property type="entry name" value="BETA-MANNOSIDASE"/>
    <property type="match status" value="1"/>
</dbReference>
<evidence type="ECO:0000259" key="15">
    <source>
        <dbReference type="Pfam" id="PF17786"/>
    </source>
</evidence>
<evidence type="ECO:0000256" key="4">
    <source>
        <dbReference type="ARBA" id="ARBA00011738"/>
    </source>
</evidence>
<evidence type="ECO:0000256" key="3">
    <source>
        <dbReference type="ARBA" id="ARBA00004740"/>
    </source>
</evidence>
<accession>A0ABR7QC48</accession>
<evidence type="ECO:0000256" key="7">
    <source>
        <dbReference type="ARBA" id="ARBA00022801"/>
    </source>
</evidence>
<evidence type="ECO:0000256" key="5">
    <source>
        <dbReference type="ARBA" id="ARBA00012754"/>
    </source>
</evidence>
<evidence type="ECO:0000256" key="10">
    <source>
        <dbReference type="ARBA" id="ARBA00038429"/>
    </source>
</evidence>
<dbReference type="Pfam" id="PF00703">
    <property type="entry name" value="Glyco_hydro_2"/>
    <property type="match status" value="1"/>
</dbReference>
<dbReference type="Proteomes" id="UP000619238">
    <property type="component" value="Unassembled WGS sequence"/>
</dbReference>
<dbReference type="InterPro" id="IPR006102">
    <property type="entry name" value="Ig-like_GH2"/>
</dbReference>
<dbReference type="InterPro" id="IPR050887">
    <property type="entry name" value="Beta-mannosidase_GH2"/>
</dbReference>
<comment type="similarity">
    <text evidence="10">Belongs to the glycosyl hydrolase 2 family. Beta-mannosidase B subfamily.</text>
</comment>
<comment type="subunit">
    <text evidence="4">Homodimer.</text>
</comment>
<comment type="catalytic activity">
    <reaction evidence="1">
        <text>Hydrolysis of terminal, non-reducing beta-D-mannose residues in beta-D-mannosides.</text>
        <dbReference type="EC" id="3.2.1.25"/>
    </reaction>
</comment>
<keyword evidence="6" id="KW-0964">Secreted</keyword>
<gene>
    <name evidence="17" type="ORF">H2O64_15835</name>
</gene>
<evidence type="ECO:0000259" key="13">
    <source>
        <dbReference type="Pfam" id="PF00703"/>
    </source>
</evidence>
<feature type="domain" description="Glycoside hydrolase family 2 immunoglobulin-like beta-sandwich" evidence="13">
    <location>
        <begin position="213"/>
        <end position="313"/>
    </location>
</feature>
<dbReference type="Gene3D" id="3.20.20.80">
    <property type="entry name" value="Glycosidases"/>
    <property type="match status" value="1"/>
</dbReference>
<evidence type="ECO:0000259" key="16">
    <source>
        <dbReference type="Pfam" id="PF22666"/>
    </source>
</evidence>
<dbReference type="GO" id="GO:0016787">
    <property type="term" value="F:hydrolase activity"/>
    <property type="evidence" value="ECO:0007669"/>
    <property type="project" value="UniProtKB-KW"/>
</dbReference>
<dbReference type="Pfam" id="PF17753">
    <property type="entry name" value="Ig_mannosidase"/>
    <property type="match status" value="1"/>
</dbReference>
<dbReference type="InterPro" id="IPR036156">
    <property type="entry name" value="Beta-gal/glucu_dom_sf"/>
</dbReference>
<dbReference type="EMBL" id="JACGWS010000010">
    <property type="protein sequence ID" value="MBC8756147.1"/>
    <property type="molecule type" value="Genomic_DNA"/>
</dbReference>
<evidence type="ECO:0000256" key="8">
    <source>
        <dbReference type="ARBA" id="ARBA00023180"/>
    </source>
</evidence>
<keyword evidence="18" id="KW-1185">Reference proteome</keyword>
<feature type="domain" description="Mannosidase Ig/CBM-like" evidence="15">
    <location>
        <begin position="670"/>
        <end position="739"/>
    </location>
</feature>
<dbReference type="SUPFAM" id="SSF51445">
    <property type="entry name" value="(Trans)glycosidases"/>
    <property type="match status" value="1"/>
</dbReference>
<dbReference type="InterPro" id="IPR013783">
    <property type="entry name" value="Ig-like_fold"/>
</dbReference>
<dbReference type="SUPFAM" id="SSF49785">
    <property type="entry name" value="Galactose-binding domain-like"/>
    <property type="match status" value="1"/>
</dbReference>
<reference evidence="17 18" key="1">
    <citation type="submission" date="2020-07" db="EMBL/GenBank/DDBJ databases">
        <title>Description of Kordia aestuariivivens sp. nov., isolated from a tidal flat.</title>
        <authorList>
            <person name="Park S."/>
            <person name="Yoon J.-H."/>
        </authorList>
    </citation>
    <scope>NUCLEOTIDE SEQUENCE [LARGE SCALE GENOMIC DNA]</scope>
    <source>
        <strain evidence="17 18">YSTF-M3</strain>
    </source>
</reference>
<dbReference type="Gene3D" id="2.60.40.10">
    <property type="entry name" value="Immunoglobulins"/>
    <property type="match status" value="3"/>
</dbReference>
<dbReference type="InterPro" id="IPR008979">
    <property type="entry name" value="Galactose-bd-like_sf"/>
</dbReference>
<dbReference type="Gene3D" id="2.60.120.260">
    <property type="entry name" value="Galactose-binding domain-like"/>
    <property type="match status" value="1"/>
</dbReference>
<dbReference type="SUPFAM" id="SSF49303">
    <property type="entry name" value="beta-Galactosidase/glucuronidase domain"/>
    <property type="match status" value="3"/>
</dbReference>
<evidence type="ECO:0000256" key="6">
    <source>
        <dbReference type="ARBA" id="ARBA00022525"/>
    </source>
</evidence>
<organism evidence="17 18">
    <name type="scientific">Kordia aestuariivivens</name>
    <dbReference type="NCBI Taxonomy" id="2759037"/>
    <lineage>
        <taxon>Bacteria</taxon>
        <taxon>Pseudomonadati</taxon>
        <taxon>Bacteroidota</taxon>
        <taxon>Flavobacteriia</taxon>
        <taxon>Flavobacteriales</taxon>
        <taxon>Flavobacteriaceae</taxon>
        <taxon>Kordia</taxon>
    </lineage>
</organism>
<evidence type="ECO:0000256" key="12">
    <source>
        <dbReference type="ARBA" id="ARBA00041614"/>
    </source>
</evidence>
<comment type="subcellular location">
    <subcellularLocation>
        <location evidence="2">Secreted</location>
    </subcellularLocation>
</comment>
<dbReference type="PANTHER" id="PTHR43730:SF1">
    <property type="entry name" value="BETA-MANNOSIDASE"/>
    <property type="match status" value="1"/>
</dbReference>
<evidence type="ECO:0000256" key="2">
    <source>
        <dbReference type="ARBA" id="ARBA00004613"/>
    </source>
</evidence>
<dbReference type="InterPro" id="IPR017853">
    <property type="entry name" value="GH"/>
</dbReference>
<sequence length="855" mass="99778">MNLKYFPLLIIVGFLLNSCTKKEDLPKVVEIHQNWEFKQQTGDTVWNSATVPGNVYSDLLHHDRIKDPFIGTNELNVQWVSKKDWLYQSTFELDSETLEKSNIELTFEGLDTYATIYLNDSLLGKTDNAFCTWKFDIKKTAKTQNTLRVEFDRTSIREQEESAKLAYVLPESPRVFTRKAQFQYGWDWGPKLNTSGIWKRVTLKAWDDVLLGDIYIKQDSLVNNTAYLTVEYTITADTEKKVRLEIEYDDRMRSYAVFTPKKGTHTYELSIEISRPKLWWTHNLGEPHLYAFDFTLKQGETLKAERTVKKGIRTIELVTDKDEKGETFYFKLNGVPVFMKGSNYIPQHSFQNEVTDEKYEKLLNDVVDANMNILRVWGGGIYENDIFYDLCDEKGILVWQDFMFACAMYPGDNDFLENVQQEAIDQVTRLRNHTSIALWCGNNENSEGWKRWGWQADKTEAQREAIWKGYLAVFDSMLPKTVSKLNPEVSYWESSPKYGRGNPKFEFEGDAHDWWVWHDAYPFEHFKEQVPRFMSEFGFQSFPSYETIRYFTEQDSIDLNHDSYVTHQKHARGFQLIREYMERDYTIPENGDDYVYVSQLLQARGITMGIEAQRRAMPYCMGSLYWQLNDCWPVVSWSSIDFMGNWKALHYKAKKSFENMLISSVIENDTLKSYIISDKLHAQEGELKLTFLDFTGKKLHEVNQKVTLKANTSQLIIKIPIADLKFDHKQTVVKAVFDYAKVAKYSGSDTRYDSSTIPYKATSLFYLVKPKDLALPAHEIDTFITKRPQGFAIQVTSKTLQKNVFMHTKTKGHFEDNFFDLLPNEPKTIIFQTEATELLDVEIKTLNRLDIPSTL</sequence>
<dbReference type="Pfam" id="PF22666">
    <property type="entry name" value="Glyco_hydro_2_N2"/>
    <property type="match status" value="1"/>
</dbReference>
<evidence type="ECO:0000256" key="1">
    <source>
        <dbReference type="ARBA" id="ARBA00000829"/>
    </source>
</evidence>
<evidence type="ECO:0000313" key="17">
    <source>
        <dbReference type="EMBL" id="MBC8756147.1"/>
    </source>
</evidence>
<protein>
    <recommendedName>
        <fullName evidence="11">Beta-mannosidase B</fullName>
        <ecNumber evidence="5">3.2.1.25</ecNumber>
    </recommendedName>
    <alternativeName>
        <fullName evidence="12">Mannanase B</fullName>
    </alternativeName>
</protein>
<comment type="pathway">
    <text evidence="3">Glycan metabolism; N-glycan degradation.</text>
</comment>
<evidence type="ECO:0000259" key="14">
    <source>
        <dbReference type="Pfam" id="PF17753"/>
    </source>
</evidence>
<keyword evidence="7 17" id="KW-0378">Hydrolase</keyword>